<dbReference type="Proteomes" id="UP001375240">
    <property type="component" value="Unassembled WGS sequence"/>
</dbReference>
<evidence type="ECO:0000256" key="1">
    <source>
        <dbReference type="ARBA" id="ARBA00022490"/>
    </source>
</evidence>
<name>A0AAV9TWM8_9PEZI</name>
<feature type="binding site" evidence="5">
    <location>
        <position position="117"/>
    </location>
    <ligand>
        <name>S-adenosyl-L-methionine</name>
        <dbReference type="ChEBI" id="CHEBI:59789"/>
    </ligand>
</feature>
<dbReference type="EMBL" id="JAVHNQ010000019">
    <property type="protein sequence ID" value="KAK6329711.1"/>
    <property type="molecule type" value="Genomic_DNA"/>
</dbReference>
<dbReference type="GO" id="GO:0016279">
    <property type="term" value="F:protein-lysine N-methyltransferase activity"/>
    <property type="evidence" value="ECO:0007669"/>
    <property type="project" value="UniProtKB-UniRule"/>
</dbReference>
<feature type="binding site" evidence="5">
    <location>
        <position position="202"/>
    </location>
    <ligand>
        <name>S-adenosyl-L-methionine</name>
        <dbReference type="ChEBI" id="CHEBI:59789"/>
    </ligand>
</feature>
<protein>
    <recommendedName>
        <fullName evidence="5">Protein N-terminal and lysine N-methyltransferase EFM7</fullName>
        <ecNumber evidence="5">2.1.1.-</ecNumber>
    </recommendedName>
    <alternativeName>
        <fullName evidence="5">Elongation factor methyltransferase 7</fullName>
    </alternativeName>
</protein>
<comment type="caution">
    <text evidence="7">The sequence shown here is derived from an EMBL/GenBank/DDBJ whole genome shotgun (WGS) entry which is preliminary data.</text>
</comment>
<organism evidence="7 8">
    <name type="scientific">Orbilia brochopaga</name>
    <dbReference type="NCBI Taxonomy" id="3140254"/>
    <lineage>
        <taxon>Eukaryota</taxon>
        <taxon>Fungi</taxon>
        <taxon>Dikarya</taxon>
        <taxon>Ascomycota</taxon>
        <taxon>Pezizomycotina</taxon>
        <taxon>Orbiliomycetes</taxon>
        <taxon>Orbiliales</taxon>
        <taxon>Orbiliaceae</taxon>
        <taxon>Orbilia</taxon>
    </lineage>
</organism>
<evidence type="ECO:0000256" key="6">
    <source>
        <dbReference type="SAM" id="MobiDB-lite"/>
    </source>
</evidence>
<dbReference type="HAMAP" id="MF_03223">
    <property type="entry name" value="Methyltr_EFM7"/>
    <property type="match status" value="1"/>
</dbReference>
<keyword evidence="8" id="KW-1185">Reference proteome</keyword>
<keyword evidence="2 5" id="KW-0489">Methyltransferase</keyword>
<keyword evidence="4 5" id="KW-0949">S-adenosyl-L-methionine</keyword>
<gene>
    <name evidence="7" type="primary">NNT1</name>
    <name evidence="5" type="synonym">EFM7</name>
    <name evidence="7" type="ORF">TWF696_003578</name>
</gene>
<dbReference type="Gene3D" id="3.40.50.150">
    <property type="entry name" value="Vaccinia Virus protein VP39"/>
    <property type="match status" value="1"/>
</dbReference>
<keyword evidence="3 5" id="KW-0808">Transferase</keyword>
<comment type="function">
    <text evidence="5">S-adenosyl-L-methionine-dependent protein methyltransferase that trimethylates the N-terminal glycine 'Gly-2' of elongation factor 1-alpha, before also catalyzing the mono- and dimethylation of 'Lys-3'.</text>
</comment>
<reference evidence="7 8" key="1">
    <citation type="submission" date="2019-10" db="EMBL/GenBank/DDBJ databases">
        <authorList>
            <person name="Palmer J.M."/>
        </authorList>
    </citation>
    <scope>NUCLEOTIDE SEQUENCE [LARGE SCALE GENOMIC DNA]</scope>
    <source>
        <strain evidence="7 8">TWF696</strain>
    </source>
</reference>
<evidence type="ECO:0000313" key="8">
    <source>
        <dbReference type="Proteomes" id="UP001375240"/>
    </source>
</evidence>
<dbReference type="InterPro" id="IPR029063">
    <property type="entry name" value="SAM-dependent_MTases_sf"/>
</dbReference>
<feature type="binding site" evidence="5">
    <location>
        <begin position="95"/>
        <end position="97"/>
    </location>
    <ligand>
        <name>S-adenosyl-L-methionine</name>
        <dbReference type="ChEBI" id="CHEBI:59789"/>
    </ligand>
</feature>
<dbReference type="InterPro" id="IPR025784">
    <property type="entry name" value="EFM7"/>
</dbReference>
<evidence type="ECO:0000256" key="2">
    <source>
        <dbReference type="ARBA" id="ARBA00022603"/>
    </source>
</evidence>
<evidence type="ECO:0000256" key="5">
    <source>
        <dbReference type="HAMAP-Rule" id="MF_03223"/>
    </source>
</evidence>
<proteinExistence type="inferred from homology"/>
<dbReference type="Pfam" id="PF10294">
    <property type="entry name" value="Methyltransf_16"/>
    <property type="match status" value="1"/>
</dbReference>
<feature type="compositionally biased region" description="Basic and acidic residues" evidence="6">
    <location>
        <begin position="1"/>
        <end position="11"/>
    </location>
</feature>
<dbReference type="PROSITE" id="PS51560">
    <property type="entry name" value="SAM_MT_NNT1"/>
    <property type="match status" value="1"/>
</dbReference>
<dbReference type="AlphaFoldDB" id="A0AAV9TWM8"/>
<evidence type="ECO:0000313" key="7">
    <source>
        <dbReference type="EMBL" id="KAK6329711.1"/>
    </source>
</evidence>
<feature type="region of interest" description="Disordered" evidence="6">
    <location>
        <begin position="1"/>
        <end position="28"/>
    </location>
</feature>
<sequence>MTDLLDTHDGASDDGSDTGAGGLFAEPEGYYPPTPPPTFVTHNLLPPSSLAITVRLVGKSPLWGHLLWNASRICANYIQTHADDLVRNRTILEFGAGAGLPSLLCAALGAAAVVVTDYPDPDLLENLEYNRTHAITKDASSDVNDKPAAEASSGAEESVDVSTIASRIACAGYRWGADAEPLLAMLPPEKKSMGGYDTLILSDLIFNHTQHEALLQSIRLTLAKPHGVALVFFTPHRPWLYDADMNFFTLVRDTGDMEVTQVLEHKMEKAMFDVDRGDENVRRMVYGYRITWKDGAASE</sequence>
<dbReference type="GO" id="GO:0005737">
    <property type="term" value="C:cytoplasm"/>
    <property type="evidence" value="ECO:0007669"/>
    <property type="project" value="UniProtKB-SubCell"/>
</dbReference>
<accession>A0AAV9TWM8</accession>
<feature type="binding site" evidence="5">
    <location>
        <position position="175"/>
    </location>
    <ligand>
        <name>S-adenosyl-L-methionine</name>
        <dbReference type="ChEBI" id="CHEBI:59789"/>
    </ligand>
</feature>
<evidence type="ECO:0000256" key="3">
    <source>
        <dbReference type="ARBA" id="ARBA00022679"/>
    </source>
</evidence>
<comment type="similarity">
    <text evidence="5">Belongs to the class I-like SAM-binding methyltransferase superfamily. EFM7 family.</text>
</comment>
<dbReference type="PANTHER" id="PTHR14614">
    <property type="entry name" value="HEPATOCELLULAR CARCINOMA-ASSOCIATED ANTIGEN"/>
    <property type="match status" value="1"/>
</dbReference>
<dbReference type="EC" id="2.1.1.-" evidence="5"/>
<evidence type="ECO:0000256" key="4">
    <source>
        <dbReference type="ARBA" id="ARBA00022691"/>
    </source>
</evidence>
<keyword evidence="1 5" id="KW-0963">Cytoplasm</keyword>
<dbReference type="GO" id="GO:0032259">
    <property type="term" value="P:methylation"/>
    <property type="evidence" value="ECO:0007669"/>
    <property type="project" value="UniProtKB-KW"/>
</dbReference>
<dbReference type="SUPFAM" id="SSF53335">
    <property type="entry name" value="S-adenosyl-L-methionine-dependent methyltransferases"/>
    <property type="match status" value="1"/>
</dbReference>
<feature type="binding site" evidence="5">
    <location>
        <position position="68"/>
    </location>
    <ligand>
        <name>S-adenosyl-L-methionine</name>
        <dbReference type="ChEBI" id="CHEBI:59789"/>
    </ligand>
</feature>
<dbReference type="GO" id="GO:0071885">
    <property type="term" value="F:N-terminal protein N-methyltransferase activity"/>
    <property type="evidence" value="ECO:0007669"/>
    <property type="project" value="UniProtKB-UniRule"/>
</dbReference>
<comment type="subcellular location">
    <subcellularLocation>
        <location evidence="5">Cytoplasm</location>
    </subcellularLocation>
</comment>
<dbReference type="PANTHER" id="PTHR14614:SF10">
    <property type="entry name" value="PROTEIN N-TERMINAL AND LYSINE N-METHYLTRANSFERASE EFM7"/>
    <property type="match status" value="1"/>
</dbReference>
<dbReference type="InterPro" id="IPR019410">
    <property type="entry name" value="Methyltransf_16"/>
</dbReference>